<organism evidence="1 2">
    <name type="scientific">Vitis vinifera</name>
    <name type="common">Grape</name>
    <dbReference type="NCBI Taxonomy" id="29760"/>
    <lineage>
        <taxon>Eukaryota</taxon>
        <taxon>Viridiplantae</taxon>
        <taxon>Streptophyta</taxon>
        <taxon>Embryophyta</taxon>
        <taxon>Tracheophyta</taxon>
        <taxon>Spermatophyta</taxon>
        <taxon>Magnoliopsida</taxon>
        <taxon>eudicotyledons</taxon>
        <taxon>Gunneridae</taxon>
        <taxon>Pentapetalae</taxon>
        <taxon>rosids</taxon>
        <taxon>Vitales</taxon>
        <taxon>Vitaceae</taxon>
        <taxon>Viteae</taxon>
        <taxon>Vitis</taxon>
    </lineage>
</organism>
<name>A0A438BN95_VITVI</name>
<proteinExistence type="predicted"/>
<accession>A0A438BN95</accession>
<dbReference type="AlphaFoldDB" id="A0A438BN95"/>
<protein>
    <submittedName>
        <fullName evidence="1">Uncharacterized protein</fullName>
    </submittedName>
</protein>
<dbReference type="EMBL" id="QGNW01002704">
    <property type="protein sequence ID" value="RVW12446.1"/>
    <property type="molecule type" value="Genomic_DNA"/>
</dbReference>
<reference evidence="1 2" key="1">
    <citation type="journal article" date="2018" name="PLoS Genet.">
        <title>Population sequencing reveals clonal diversity and ancestral inbreeding in the grapevine cultivar Chardonnay.</title>
        <authorList>
            <person name="Roach M.J."/>
            <person name="Johnson D.L."/>
            <person name="Bohlmann J."/>
            <person name="van Vuuren H.J."/>
            <person name="Jones S.J."/>
            <person name="Pretorius I.S."/>
            <person name="Schmidt S.A."/>
            <person name="Borneman A.R."/>
        </authorList>
    </citation>
    <scope>NUCLEOTIDE SEQUENCE [LARGE SCALE GENOMIC DNA]</scope>
    <source>
        <strain evidence="2">cv. Chardonnay</strain>
        <tissue evidence="1">Leaf</tissue>
    </source>
</reference>
<comment type="caution">
    <text evidence="1">The sequence shown here is derived from an EMBL/GenBank/DDBJ whole genome shotgun (WGS) entry which is preliminary data.</text>
</comment>
<evidence type="ECO:0000313" key="2">
    <source>
        <dbReference type="Proteomes" id="UP000288805"/>
    </source>
</evidence>
<gene>
    <name evidence="1" type="ORF">CK203_110443</name>
</gene>
<dbReference type="Proteomes" id="UP000288805">
    <property type="component" value="Unassembled WGS sequence"/>
</dbReference>
<evidence type="ECO:0000313" key="1">
    <source>
        <dbReference type="EMBL" id="RVW12446.1"/>
    </source>
</evidence>
<sequence length="95" mass="10931">MEPELDKECSLKSTMPSKKYRHTLSASCWLLVLLALEGDNGLKRRKIINPAFHLEKLKANFIMLIFPPENVTLIPYFFMFNFRTGKPELVPGFSA</sequence>